<dbReference type="STRING" id="1702221.AALO17_08150"/>
<evidence type="ECO:0000313" key="4">
    <source>
        <dbReference type="EMBL" id="AMK53949.1"/>
    </source>
</evidence>
<feature type="domain" description="HipA-like C-terminal" evidence="3">
    <location>
        <begin position="21"/>
        <end position="176"/>
    </location>
</feature>
<dbReference type="CDD" id="cd17792">
    <property type="entry name" value="CtkA"/>
    <property type="match status" value="1"/>
</dbReference>
<dbReference type="Pfam" id="PF07804">
    <property type="entry name" value="HipA_C"/>
    <property type="match status" value="1"/>
</dbReference>
<keyword evidence="5" id="KW-1185">Reference proteome</keyword>
<sequence length="301" mass="35010">MLKYPDPIREKNSSLSYINNQFSEYVGCHIYESIGIPVQKTYLGKSTYNDREFIAVACRDFKNDGIELYPMKFIHSSDPWSTSNKTRRITIDRVYEIIHELENPDLEQAAVKHFWNMFVVDYLIANYDRHLENWGVAVQDNGQQTIAPVYDCGSSLFPLMSDDDLREEIHTRHFTGKSKEVFTPFANSTNGQRLSFQEVLSSPNPDLEKSILEIFPRINLANIYTTIQSTPFMSDIRKKAMIESIKIRYNQVLLKAYVRLAYKDLTPHEQDRIISRIKSTNNAEMRKLGYRPLSTDRGISR</sequence>
<name>A0A140DTH2_9FIRM</name>
<keyword evidence="2" id="KW-0418">Kinase</keyword>
<dbReference type="EMBL" id="CP011391">
    <property type="protein sequence ID" value="AMK53949.1"/>
    <property type="molecule type" value="Genomic_DNA"/>
</dbReference>
<dbReference type="Gene3D" id="3.30.200.120">
    <property type="match status" value="1"/>
</dbReference>
<protein>
    <recommendedName>
        <fullName evidence="3">HipA-like C-terminal domain-containing protein</fullName>
    </recommendedName>
</protein>
<evidence type="ECO:0000256" key="2">
    <source>
        <dbReference type="ARBA" id="ARBA00022777"/>
    </source>
</evidence>
<dbReference type="InterPro" id="IPR012893">
    <property type="entry name" value="HipA-like_C"/>
</dbReference>
<dbReference type="Proteomes" id="UP000069771">
    <property type="component" value="Chromosome"/>
</dbReference>
<evidence type="ECO:0000313" key="5">
    <source>
        <dbReference type="Proteomes" id="UP000069771"/>
    </source>
</evidence>
<reference evidence="4 5" key="1">
    <citation type="journal article" date="2016" name="Gut Pathog.">
        <title>Whole genome sequencing of "Faecalibaculum rodentium" ALO17, isolated from C57BL/6J laboratory mouse feces.</title>
        <authorList>
            <person name="Lim S."/>
            <person name="Chang D.H."/>
            <person name="Ahn S."/>
            <person name="Kim B.C."/>
        </authorList>
    </citation>
    <scope>NUCLEOTIDE SEQUENCE [LARGE SCALE GENOMIC DNA]</scope>
    <source>
        <strain evidence="4 5">Alo17</strain>
    </source>
</reference>
<dbReference type="PATRIC" id="fig|1702221.3.peg.789"/>
<accession>A0A140DTH2</accession>
<organism evidence="4 5">
    <name type="scientific">Faecalibaculum rodentium</name>
    <dbReference type="NCBI Taxonomy" id="1702221"/>
    <lineage>
        <taxon>Bacteria</taxon>
        <taxon>Bacillati</taxon>
        <taxon>Bacillota</taxon>
        <taxon>Erysipelotrichia</taxon>
        <taxon>Erysipelotrichales</taxon>
        <taxon>Erysipelotrichaceae</taxon>
        <taxon>Faecalibaculum</taxon>
    </lineage>
</organism>
<dbReference type="KEGG" id="fro:AALO17_08150"/>
<dbReference type="Gene3D" id="1.10.1070.20">
    <property type="match status" value="1"/>
</dbReference>
<proteinExistence type="predicted"/>
<dbReference type="AlphaFoldDB" id="A0A140DTH2"/>
<keyword evidence="1" id="KW-0808">Transferase</keyword>
<dbReference type="GO" id="GO:0016301">
    <property type="term" value="F:kinase activity"/>
    <property type="evidence" value="ECO:0007669"/>
    <property type="project" value="UniProtKB-KW"/>
</dbReference>
<evidence type="ECO:0000259" key="3">
    <source>
        <dbReference type="Pfam" id="PF07804"/>
    </source>
</evidence>
<gene>
    <name evidence="4" type="ORF">AALO17_08150</name>
</gene>
<evidence type="ECO:0000256" key="1">
    <source>
        <dbReference type="ARBA" id="ARBA00022679"/>
    </source>
</evidence>